<feature type="domain" description="Spore protein YkvP/CgeB glycosyl transferase-like" evidence="1">
    <location>
        <begin position="190"/>
        <end position="294"/>
    </location>
</feature>
<dbReference type="Pfam" id="PF13524">
    <property type="entry name" value="Glyco_trans_1_2"/>
    <property type="match status" value="1"/>
</dbReference>
<accession>A0A2R5F495</accession>
<dbReference type="InterPro" id="IPR055259">
    <property type="entry name" value="YkvP/CgeB_Glyco_trans-like"/>
</dbReference>
<evidence type="ECO:0000313" key="3">
    <source>
        <dbReference type="Proteomes" id="UP000245202"/>
    </source>
</evidence>
<dbReference type="AlphaFoldDB" id="A0A2R5F495"/>
<dbReference type="Proteomes" id="UP000245202">
    <property type="component" value="Unassembled WGS sequence"/>
</dbReference>
<protein>
    <recommendedName>
        <fullName evidence="1">Spore protein YkvP/CgeB glycosyl transferase-like domain-containing protein</fullName>
    </recommendedName>
</protein>
<name>A0A2R5F495_9BACL</name>
<evidence type="ECO:0000313" key="2">
    <source>
        <dbReference type="EMBL" id="GBG11413.1"/>
    </source>
</evidence>
<gene>
    <name evidence="2" type="ORF">PAT3040_06229</name>
</gene>
<evidence type="ECO:0000259" key="1">
    <source>
        <dbReference type="Pfam" id="PF13524"/>
    </source>
</evidence>
<organism evidence="2 3">
    <name type="scientific">Paenibacillus agaridevorans</name>
    <dbReference type="NCBI Taxonomy" id="171404"/>
    <lineage>
        <taxon>Bacteria</taxon>
        <taxon>Bacillati</taxon>
        <taxon>Bacillota</taxon>
        <taxon>Bacilli</taxon>
        <taxon>Bacillales</taxon>
        <taxon>Paenibacillaceae</taxon>
        <taxon>Paenibacillus</taxon>
    </lineage>
</organism>
<reference evidence="2 3" key="1">
    <citation type="submission" date="2017-08" db="EMBL/GenBank/DDBJ databases">
        <title>Substantial Increase in Enzyme Production by Combined Drug-Resistance Mutations in Paenibacillus agaridevorans.</title>
        <authorList>
            <person name="Tanaka Y."/>
            <person name="Funane K."/>
            <person name="Hosaka T."/>
            <person name="Shiwa Y."/>
            <person name="Fujita N."/>
            <person name="Miyazaki T."/>
            <person name="Yoshikawa H."/>
            <person name="Murakami K."/>
            <person name="Kasahara K."/>
            <person name="Inaoka T."/>
            <person name="Hiraga Y."/>
            <person name="Ochi K."/>
        </authorList>
    </citation>
    <scope>NUCLEOTIDE SEQUENCE [LARGE SCALE GENOMIC DNA]</scope>
    <source>
        <strain evidence="2 3">T-3040</strain>
    </source>
</reference>
<sequence length="306" mass="35048">MLVKRFDETYPKHVHKFDMLKAIEDVAEVTYWSKDGDIRAILESLPERPDVIFHYDIEWRNAFAPHITGLENVDILKACYVLDVHYLPAARKEYFERNAKPDLILSASKYPFLKAFPGMLPRFRWLPFGVNPEMIRDYGLPKDTAYSLMGLMEEKYPFRSAVLKAMSREEGFVHYRHPGHRTPYRPGLFVHDTYARAINGSMIAFTCGSVLEIPVAKFFEIPGCRTLMLAESNPDIEELGFKDGDNFVACGRTGILELARRYRADAEARNAITERGYDFVHRYHSNGARAREFVGIVKDALAGRGG</sequence>
<keyword evidence="3" id="KW-1185">Reference proteome</keyword>
<comment type="caution">
    <text evidence="2">The sequence shown here is derived from an EMBL/GenBank/DDBJ whole genome shotgun (WGS) entry which is preliminary data.</text>
</comment>
<dbReference type="EMBL" id="BDQX01000398">
    <property type="protein sequence ID" value="GBG11413.1"/>
    <property type="molecule type" value="Genomic_DNA"/>
</dbReference>
<proteinExistence type="predicted"/>